<reference evidence="6" key="1">
    <citation type="submission" date="2013-04" db="EMBL/GenBank/DDBJ databases">
        <title>Comparative Genomics of Relapsing Fever Spirochetes.</title>
        <authorList>
            <person name="Schwan T.G."/>
            <person name="Raffel S.J."/>
            <person name="Porcella S.F."/>
            <person name="Martens C.A."/>
            <person name="Bruno D.P."/>
            <person name="Ricklefs S.M."/>
            <person name="Barbian K.B."/>
        </authorList>
    </citation>
    <scope>NUCLEOTIDE SEQUENCE</scope>
    <source>
        <strain evidence="6">Co53</strain>
        <plasmid evidence="6">unnamed</plasmid>
    </source>
</reference>
<evidence type="ECO:0000256" key="3">
    <source>
        <dbReference type="ARBA" id="ARBA00023026"/>
    </source>
</evidence>
<keyword evidence="5" id="KW-0812">Transmembrane</keyword>
<keyword evidence="5" id="KW-1133">Transmembrane helix</keyword>
<keyword evidence="6" id="KW-0614">Plasmid</keyword>
<evidence type="ECO:0000256" key="1">
    <source>
        <dbReference type="ARBA" id="ARBA00010700"/>
    </source>
</evidence>
<dbReference type="Proteomes" id="UP000019330">
    <property type="component" value="Plasmid unnamed"/>
</dbReference>
<name>W5SWK9_9SPIR</name>
<dbReference type="HOGENOM" id="CLU_105744_0_0_12"/>
<evidence type="ECO:0000256" key="5">
    <source>
        <dbReference type="SAM" id="Phobius"/>
    </source>
</evidence>
<proteinExistence type="inferred from homology"/>
<evidence type="ECO:0000313" key="6">
    <source>
        <dbReference type="EMBL" id="AHH11078.1"/>
    </source>
</evidence>
<keyword evidence="7" id="KW-1185">Reference proteome</keyword>
<evidence type="ECO:0000313" key="7">
    <source>
        <dbReference type="Proteomes" id="UP000019330"/>
    </source>
</evidence>
<feature type="transmembrane region" description="Helical" evidence="5">
    <location>
        <begin position="17"/>
        <end position="37"/>
    </location>
</feature>
<organism evidence="6">
    <name type="scientific">Borrelia coriaceae ATCC 43381</name>
    <dbReference type="NCBI Taxonomy" id="1408429"/>
    <lineage>
        <taxon>Bacteria</taxon>
        <taxon>Pseudomonadati</taxon>
        <taxon>Spirochaetota</taxon>
        <taxon>Spirochaetia</taxon>
        <taxon>Spirochaetales</taxon>
        <taxon>Borreliaceae</taxon>
        <taxon>Borrelia</taxon>
    </lineage>
</organism>
<evidence type="ECO:0000256" key="4">
    <source>
        <dbReference type="ARBA" id="ARBA00031297"/>
    </source>
</evidence>
<keyword evidence="3" id="KW-0843">Virulence</keyword>
<sequence length="227" mass="26904">MFGGACMSKIKSLLFKIYILFLVCFCTFIILFLVMYLKDIRFDDVFDLKERYNTNMYDGMIHRHTYFKEFDLNSKIENIFFKASHVDLSSEVFNSLDELKRENIIASYPSFTLRFTIVDKGRLMTFKDVIFDGVNAKFYNYKITKPEFTTSDEPYFQIITNDALDQKYLGEYPVRVVNKFVITFNEALFKVLREQVKLKITLVAHDDVEYVLETSNFLSEKHFNISH</sequence>
<keyword evidence="5" id="KW-0472">Membrane</keyword>
<dbReference type="InterPro" id="IPR031471">
    <property type="entry name" value="BptA"/>
</dbReference>
<dbReference type="AlphaFoldDB" id="W5SWK9"/>
<dbReference type="Pfam" id="PF17044">
    <property type="entry name" value="BPTA"/>
    <property type="match status" value="1"/>
</dbReference>
<accession>W5SWK9</accession>
<gene>
    <name evidence="6" type="ORF">BCO_0002300</name>
</gene>
<dbReference type="EMBL" id="CP005746">
    <property type="protein sequence ID" value="AHH11078.1"/>
    <property type="molecule type" value="Genomic_DNA"/>
</dbReference>
<comment type="similarity">
    <text evidence="1">Belongs to the BptA family.</text>
</comment>
<geneLocation type="plasmid" evidence="6 7">
    <name>unnamed</name>
</geneLocation>
<evidence type="ECO:0000256" key="2">
    <source>
        <dbReference type="ARBA" id="ARBA00018692"/>
    </source>
</evidence>
<protein>
    <recommendedName>
        <fullName evidence="2">Protein BptA</fullName>
    </recommendedName>
    <alternativeName>
        <fullName evidence="4">Borrelial persistence in ticks protein A</fullName>
    </alternativeName>
</protein>